<dbReference type="GO" id="GO:0046942">
    <property type="term" value="P:carboxylic acid transport"/>
    <property type="evidence" value="ECO:0007669"/>
    <property type="project" value="UniProtKB-ARBA"/>
</dbReference>
<feature type="transmembrane region" description="Helical" evidence="9">
    <location>
        <begin position="6"/>
        <end position="30"/>
    </location>
</feature>
<dbReference type="InterPro" id="IPR038377">
    <property type="entry name" value="Na/Glc_symporter_sf"/>
</dbReference>
<dbReference type="Pfam" id="PF00474">
    <property type="entry name" value="SSF"/>
    <property type="match status" value="1"/>
</dbReference>
<dbReference type="Proteomes" id="UP000008495">
    <property type="component" value="Unassembled WGS sequence"/>
</dbReference>
<keyword evidence="5 9" id="KW-0812">Transmembrane</keyword>
<sequence>MSLAPLDYVVIAVYGLAMLGIGLYSVTIARGRDDYLLAGRRLGFPLFFGCMAAMAVGGAVTVGGAKKGYETGIAGIWVGGSLGLGLILLGLLITSKLSRMRALSINEVIERNYGVYARVLGALLTIVYTIALTVVQVIAIGDILASIFSWDLKIAMLVGGSVVVFYTFLGGMWAVTLTDIVQFVIKTLGIMILVPIFVLASPKVGGLSGMVEKLPSTHWDPFALGFDGTLYWILLYVPGLVIGQDIWQRMFTARNEKIARTGTIIAGIYSIVYGLAAVLLGMAVLAAGTQLGKKQTGQAFSEGVMMFLPQGLAGLLLAAAMAAAMSVASGTILACSTVVYNDIFLRFVRQERDAEVAAAADDREALSTSAVERDPEGDAGDIWINRVIAFVIGLVVIGLAMVIENIFAALDLAYGFLSGCVFVPVIATFFLRKVSPKAGLISLALSFCGVAGSMIFGETGKATALFGAEEGVKWAIGGNYPIMVGMAVGLVVYIVFTMTDRAKITPNLRVDEVEKATTPAKTEG</sequence>
<feature type="transmembrane region" description="Helical" evidence="9">
    <location>
        <begin position="438"/>
        <end position="456"/>
    </location>
</feature>
<dbReference type="RefSeq" id="WP_006502537.1">
    <property type="nucleotide sequence ID" value="NZ_BAGZ01000008.1"/>
</dbReference>
<dbReference type="PANTHER" id="PTHR48086">
    <property type="entry name" value="SODIUM/PROLINE SYMPORTER-RELATED"/>
    <property type="match status" value="1"/>
</dbReference>
<feature type="transmembrane region" description="Helical" evidence="9">
    <location>
        <begin position="183"/>
        <end position="202"/>
    </location>
</feature>
<dbReference type="Gene3D" id="1.20.1730.10">
    <property type="entry name" value="Sodium/glucose cotransporter"/>
    <property type="match status" value="1"/>
</dbReference>
<feature type="transmembrane region" description="Helical" evidence="9">
    <location>
        <begin position="307"/>
        <end position="340"/>
    </location>
</feature>
<evidence type="ECO:0000313" key="10">
    <source>
        <dbReference type="EMBL" id="GAB77785.1"/>
    </source>
</evidence>
<keyword evidence="11" id="KW-1185">Reference proteome</keyword>
<keyword evidence="7 9" id="KW-0472">Membrane</keyword>
<comment type="subcellular location">
    <subcellularLocation>
        <location evidence="1">Membrane</location>
        <topology evidence="1">Multi-pass membrane protein</topology>
    </subcellularLocation>
</comment>
<dbReference type="OrthoDB" id="3802925at2"/>
<dbReference type="InterPro" id="IPR050277">
    <property type="entry name" value="Sodium:Solute_Symporter"/>
</dbReference>
<feature type="transmembrane region" description="Helical" evidence="9">
    <location>
        <begin position="413"/>
        <end position="431"/>
    </location>
</feature>
<feature type="transmembrane region" description="Helical" evidence="9">
    <location>
        <begin position="154"/>
        <end position="176"/>
    </location>
</feature>
<reference evidence="10 11" key="1">
    <citation type="submission" date="2012-08" db="EMBL/GenBank/DDBJ databases">
        <title>Whole genome shotgun sequence of Austwickia chelonae NBRC 105200.</title>
        <authorList>
            <person name="Yoshida I."/>
            <person name="Hosoyama A."/>
            <person name="Tsuchikane K."/>
            <person name="Katsumata H."/>
            <person name="Ando Y."/>
            <person name="Ohji S."/>
            <person name="Hamada M."/>
            <person name="Tamura T."/>
            <person name="Yamazoe A."/>
            <person name="Yamazaki S."/>
            <person name="Fujita N."/>
        </authorList>
    </citation>
    <scope>NUCLEOTIDE SEQUENCE [LARGE SCALE GENOMIC DNA]</scope>
    <source>
        <strain evidence="10 11">NBRC 105200</strain>
    </source>
</reference>
<dbReference type="PROSITE" id="PS50283">
    <property type="entry name" value="NA_SOLUT_SYMP_3"/>
    <property type="match status" value="1"/>
</dbReference>
<comment type="similarity">
    <text evidence="2 8">Belongs to the sodium:solute symporter (SSF) (TC 2.A.21) family.</text>
</comment>
<feature type="transmembrane region" description="Helical" evidence="9">
    <location>
        <begin position="476"/>
        <end position="496"/>
    </location>
</feature>
<accession>K6VQY6</accession>
<evidence type="ECO:0000256" key="5">
    <source>
        <dbReference type="ARBA" id="ARBA00022692"/>
    </source>
</evidence>
<feature type="transmembrane region" description="Helical" evidence="9">
    <location>
        <begin position="42"/>
        <end position="62"/>
    </location>
</feature>
<keyword evidence="3" id="KW-0813">Transport</keyword>
<evidence type="ECO:0000256" key="6">
    <source>
        <dbReference type="ARBA" id="ARBA00022989"/>
    </source>
</evidence>
<evidence type="ECO:0000256" key="7">
    <source>
        <dbReference type="ARBA" id="ARBA00023136"/>
    </source>
</evidence>
<evidence type="ECO:0000256" key="8">
    <source>
        <dbReference type="RuleBase" id="RU362091"/>
    </source>
</evidence>
<dbReference type="GO" id="GO:0005886">
    <property type="term" value="C:plasma membrane"/>
    <property type="evidence" value="ECO:0007669"/>
    <property type="project" value="TreeGrafter"/>
</dbReference>
<keyword evidence="6 9" id="KW-1133">Transmembrane helix</keyword>
<evidence type="ECO:0000256" key="4">
    <source>
        <dbReference type="ARBA" id="ARBA00022475"/>
    </source>
</evidence>
<comment type="caution">
    <text evidence="10">The sequence shown here is derived from an EMBL/GenBank/DDBJ whole genome shotgun (WGS) entry which is preliminary data.</text>
</comment>
<feature type="transmembrane region" description="Helical" evidence="9">
    <location>
        <begin position="222"/>
        <end position="243"/>
    </location>
</feature>
<dbReference type="AlphaFoldDB" id="K6VQY6"/>
<gene>
    <name evidence="10" type="ORF">AUCHE_08_00240</name>
</gene>
<dbReference type="GO" id="GO:0022857">
    <property type="term" value="F:transmembrane transporter activity"/>
    <property type="evidence" value="ECO:0007669"/>
    <property type="project" value="InterPro"/>
</dbReference>
<feature type="transmembrane region" description="Helical" evidence="9">
    <location>
        <begin position="264"/>
        <end position="287"/>
    </location>
</feature>
<keyword evidence="4" id="KW-1003">Cell membrane</keyword>
<dbReference type="PANTHER" id="PTHR48086:SF7">
    <property type="entry name" value="SODIUM-SOLUTE SYMPORTER-RELATED"/>
    <property type="match status" value="1"/>
</dbReference>
<dbReference type="InterPro" id="IPR001734">
    <property type="entry name" value="Na/solute_symporter"/>
</dbReference>
<evidence type="ECO:0000256" key="3">
    <source>
        <dbReference type="ARBA" id="ARBA00022448"/>
    </source>
</evidence>
<evidence type="ECO:0000256" key="1">
    <source>
        <dbReference type="ARBA" id="ARBA00004141"/>
    </source>
</evidence>
<name>K6VQY6_9MICO</name>
<protein>
    <submittedName>
        <fullName evidence="10">Putative sodium/solute symporter</fullName>
    </submittedName>
</protein>
<organism evidence="10 11">
    <name type="scientific">Austwickia chelonae NBRC 105200</name>
    <dbReference type="NCBI Taxonomy" id="1184607"/>
    <lineage>
        <taxon>Bacteria</taxon>
        <taxon>Bacillati</taxon>
        <taxon>Actinomycetota</taxon>
        <taxon>Actinomycetes</taxon>
        <taxon>Micrococcales</taxon>
        <taxon>Dermatophilaceae</taxon>
        <taxon>Austwickia</taxon>
    </lineage>
</organism>
<proteinExistence type="inferred from homology"/>
<dbReference type="EMBL" id="BAGZ01000008">
    <property type="protein sequence ID" value="GAB77785.1"/>
    <property type="molecule type" value="Genomic_DNA"/>
</dbReference>
<dbReference type="PROSITE" id="PS00456">
    <property type="entry name" value="NA_SOLUT_SYMP_1"/>
    <property type="match status" value="1"/>
</dbReference>
<dbReference type="InterPro" id="IPR018212">
    <property type="entry name" value="Na/solute_symporter_CS"/>
</dbReference>
<evidence type="ECO:0000256" key="2">
    <source>
        <dbReference type="ARBA" id="ARBA00006434"/>
    </source>
</evidence>
<feature type="transmembrane region" description="Helical" evidence="9">
    <location>
        <begin position="115"/>
        <end position="148"/>
    </location>
</feature>
<evidence type="ECO:0000313" key="11">
    <source>
        <dbReference type="Proteomes" id="UP000008495"/>
    </source>
</evidence>
<dbReference type="eggNOG" id="COG0591">
    <property type="taxonomic scope" value="Bacteria"/>
</dbReference>
<feature type="transmembrane region" description="Helical" evidence="9">
    <location>
        <begin position="74"/>
        <end position="94"/>
    </location>
</feature>
<feature type="transmembrane region" description="Helical" evidence="9">
    <location>
        <begin position="387"/>
        <end position="407"/>
    </location>
</feature>
<evidence type="ECO:0000256" key="9">
    <source>
        <dbReference type="SAM" id="Phobius"/>
    </source>
</evidence>
<dbReference type="STRING" id="100225.SAMN05421595_0292"/>